<organism evidence="2 3">
    <name type="scientific">Gordonia neofelifaecis NRRL B-59395</name>
    <dbReference type="NCBI Taxonomy" id="644548"/>
    <lineage>
        <taxon>Bacteria</taxon>
        <taxon>Bacillati</taxon>
        <taxon>Actinomycetota</taxon>
        <taxon>Actinomycetes</taxon>
        <taxon>Mycobacteriales</taxon>
        <taxon>Gordoniaceae</taxon>
        <taxon>Gordonia</taxon>
    </lineage>
</organism>
<dbReference type="AlphaFoldDB" id="F1YNH5"/>
<dbReference type="eggNOG" id="ENOG5031W0X">
    <property type="taxonomic scope" value="Bacteria"/>
</dbReference>
<protein>
    <submittedName>
        <fullName evidence="2">Uncharacterized protein</fullName>
    </submittedName>
</protein>
<dbReference type="Proteomes" id="UP000035065">
    <property type="component" value="Unassembled WGS sequence"/>
</dbReference>
<feature type="region of interest" description="Disordered" evidence="1">
    <location>
        <begin position="1"/>
        <end position="36"/>
    </location>
</feature>
<sequence length="86" mass="8650">MSTPNTPRPGPSPASAAADAAARNAEPGDPSEHPALGAAARLLEEAAMVREAADDELDLGALARQAELLTKAHDQLAAALEDAGRG</sequence>
<feature type="compositionally biased region" description="Pro residues" evidence="1">
    <location>
        <begin position="1"/>
        <end position="12"/>
    </location>
</feature>
<evidence type="ECO:0000313" key="2">
    <source>
        <dbReference type="EMBL" id="EGD53774.1"/>
    </source>
</evidence>
<reference evidence="2 3" key="1">
    <citation type="journal article" date="2011" name="J. Bacteriol.">
        <title>Draft Genome Sequence of Gordonia neofelifaecis NRRL B-59395, a Cholesterol-Degrading Actinomycete.</title>
        <authorList>
            <person name="Ge F."/>
            <person name="Li W."/>
            <person name="Chen G."/>
            <person name="Liu Y."/>
            <person name="Zhang G."/>
            <person name="Yong B."/>
            <person name="Wang Q."/>
            <person name="Wang N."/>
            <person name="Huang Z."/>
            <person name="Li W."/>
            <person name="Wang J."/>
            <person name="Wu C."/>
            <person name="Xie Q."/>
            <person name="Liu G."/>
        </authorList>
    </citation>
    <scope>NUCLEOTIDE SEQUENCE [LARGE SCALE GENOMIC DNA]</scope>
    <source>
        <strain evidence="2 3">NRRL B-59395</strain>
    </source>
</reference>
<feature type="compositionally biased region" description="Low complexity" evidence="1">
    <location>
        <begin position="13"/>
        <end position="28"/>
    </location>
</feature>
<dbReference type="EMBL" id="AEUD01000018">
    <property type="protein sequence ID" value="EGD53774.1"/>
    <property type="molecule type" value="Genomic_DNA"/>
</dbReference>
<proteinExistence type="predicted"/>
<accession>F1YNH5</accession>
<gene>
    <name evidence="2" type="ORF">SCNU_17595</name>
</gene>
<dbReference type="STRING" id="644548.SCNU_17595"/>
<comment type="caution">
    <text evidence="2">The sequence shown here is derived from an EMBL/GenBank/DDBJ whole genome shotgun (WGS) entry which is preliminary data.</text>
</comment>
<evidence type="ECO:0000256" key="1">
    <source>
        <dbReference type="SAM" id="MobiDB-lite"/>
    </source>
</evidence>
<name>F1YNH5_9ACTN</name>
<dbReference type="RefSeq" id="WP_009680712.1">
    <property type="nucleotide sequence ID" value="NZ_AEUD01000018.1"/>
</dbReference>
<evidence type="ECO:0000313" key="3">
    <source>
        <dbReference type="Proteomes" id="UP000035065"/>
    </source>
</evidence>
<keyword evidence="3" id="KW-1185">Reference proteome</keyword>